<evidence type="ECO:0000313" key="2">
    <source>
        <dbReference type="Proteomes" id="UP001500518"/>
    </source>
</evidence>
<keyword evidence="2" id="KW-1185">Reference proteome</keyword>
<dbReference type="Proteomes" id="UP001500518">
    <property type="component" value="Unassembled WGS sequence"/>
</dbReference>
<dbReference type="EMBL" id="BAABHV010000017">
    <property type="protein sequence ID" value="GAA5057786.1"/>
    <property type="molecule type" value="Genomic_DNA"/>
</dbReference>
<evidence type="ECO:0000313" key="1">
    <source>
        <dbReference type="EMBL" id="GAA5057786.1"/>
    </source>
</evidence>
<gene>
    <name evidence="1" type="ORF">GCM10023208_23640</name>
</gene>
<accession>A0ABP9KIT7</accession>
<protein>
    <submittedName>
        <fullName evidence="1">Uncharacterized protein</fullName>
    </submittedName>
</protein>
<name>A0ABP9KIT7_9SPHN</name>
<dbReference type="RefSeq" id="WP_346033266.1">
    <property type="nucleotide sequence ID" value="NZ_BAABHV010000017.1"/>
</dbReference>
<proteinExistence type="predicted"/>
<sequence>MAAPANEPHRERIYVHRDGLQFVVTVLDVPIGEDRFDDRAKALRFAELFAKAICAELIDNSAGLTQ</sequence>
<comment type="caution">
    <text evidence="1">The sequence shown here is derived from an EMBL/GenBank/DDBJ whole genome shotgun (WGS) entry which is preliminary data.</text>
</comment>
<organism evidence="1 2">
    <name type="scientific">Erythrobacter westpacificensis</name>
    <dbReference type="NCBI Taxonomy" id="1055231"/>
    <lineage>
        <taxon>Bacteria</taxon>
        <taxon>Pseudomonadati</taxon>
        <taxon>Pseudomonadota</taxon>
        <taxon>Alphaproteobacteria</taxon>
        <taxon>Sphingomonadales</taxon>
        <taxon>Erythrobacteraceae</taxon>
        <taxon>Erythrobacter/Porphyrobacter group</taxon>
        <taxon>Erythrobacter</taxon>
    </lineage>
</organism>
<reference evidence="2" key="1">
    <citation type="journal article" date="2019" name="Int. J. Syst. Evol. Microbiol.">
        <title>The Global Catalogue of Microorganisms (GCM) 10K type strain sequencing project: providing services to taxonomists for standard genome sequencing and annotation.</title>
        <authorList>
            <consortium name="The Broad Institute Genomics Platform"/>
            <consortium name="The Broad Institute Genome Sequencing Center for Infectious Disease"/>
            <person name="Wu L."/>
            <person name="Ma J."/>
        </authorList>
    </citation>
    <scope>NUCLEOTIDE SEQUENCE [LARGE SCALE GENOMIC DNA]</scope>
    <source>
        <strain evidence="2">JCM 18014</strain>
    </source>
</reference>